<evidence type="ECO:0000313" key="2">
    <source>
        <dbReference type="Proteomes" id="UP001490816"/>
    </source>
</evidence>
<name>A0ABV1F775_9FIRM</name>
<keyword evidence="2" id="KW-1185">Reference proteome</keyword>
<reference evidence="1 2" key="1">
    <citation type="submission" date="2024-03" db="EMBL/GenBank/DDBJ databases">
        <title>Human intestinal bacterial collection.</title>
        <authorList>
            <person name="Pauvert C."/>
            <person name="Hitch T.C.A."/>
            <person name="Clavel T."/>
        </authorList>
    </citation>
    <scope>NUCLEOTIDE SEQUENCE [LARGE SCALE GENOMIC DNA]</scope>
    <source>
        <strain evidence="1 2">CLA-JM-H38</strain>
    </source>
</reference>
<dbReference type="Gene3D" id="3.40.470.10">
    <property type="entry name" value="Uracil-DNA glycosylase-like domain"/>
    <property type="match status" value="1"/>
</dbReference>
<accession>A0ABV1F775</accession>
<sequence>MLENQLNLLDKLFEEWKKTDSQEFGSDSHFAFSKDGIICSDEYGKNNPKLLFIAKEPNAGGVYNSDIFWIKNFLTDKSQKKSLFSNRIVMMSNCYYNTDLGYDVLRKISYMNLKKTAGSSRCNYNDLKNYCANEERRKFIKREIEILSPDLIVCCGNDVKKILSDIFCDNINYKSICVKHPSYFFISNLAYKNDFESKIVQKRRK</sequence>
<comment type="caution">
    <text evidence="1">The sequence shown here is derived from an EMBL/GenBank/DDBJ whole genome shotgun (WGS) entry which is preliminary data.</text>
</comment>
<proteinExistence type="predicted"/>
<protein>
    <submittedName>
        <fullName evidence="1">Uracil-DNA glycosylase family protein</fullName>
    </submittedName>
</protein>
<gene>
    <name evidence="1" type="ORF">WMO39_02460</name>
</gene>
<dbReference type="InterPro" id="IPR036895">
    <property type="entry name" value="Uracil-DNA_glycosylase-like_sf"/>
</dbReference>
<dbReference type="EMBL" id="JBBMEZ010000004">
    <property type="protein sequence ID" value="MEQ2469201.1"/>
    <property type="molecule type" value="Genomic_DNA"/>
</dbReference>
<dbReference type="Proteomes" id="UP001490816">
    <property type="component" value="Unassembled WGS sequence"/>
</dbReference>
<organism evidence="1 2">
    <name type="scientific">Ruminococcoides intestinale</name>
    <dbReference type="NCBI Taxonomy" id="3133162"/>
    <lineage>
        <taxon>Bacteria</taxon>
        <taxon>Bacillati</taxon>
        <taxon>Bacillota</taxon>
        <taxon>Clostridia</taxon>
        <taxon>Eubacteriales</taxon>
        <taxon>Oscillospiraceae</taxon>
        <taxon>Ruminococcoides</taxon>
    </lineage>
</organism>
<dbReference type="RefSeq" id="WP_303666355.1">
    <property type="nucleotide sequence ID" value="NZ_JBBMEZ010000004.1"/>
</dbReference>
<evidence type="ECO:0000313" key="1">
    <source>
        <dbReference type="EMBL" id="MEQ2469201.1"/>
    </source>
</evidence>